<sequence>MQNYEAGFVVVHEIKHYTNCVINMYQGNGIFHDMNETSAYLEEKSWGGSISSVGQTHINNVLNFFMMIRQ</sequence>
<protein>
    <submittedName>
        <fullName evidence="1">Uncharacterized protein</fullName>
    </submittedName>
</protein>
<proteinExistence type="predicted"/>
<organism evidence="1 2">
    <name type="scientific">Epilithonimonas arachidiradicis</name>
    <dbReference type="NCBI Taxonomy" id="1617282"/>
    <lineage>
        <taxon>Bacteria</taxon>
        <taxon>Pseudomonadati</taxon>
        <taxon>Bacteroidota</taxon>
        <taxon>Flavobacteriia</taxon>
        <taxon>Flavobacteriales</taxon>
        <taxon>Weeksellaceae</taxon>
        <taxon>Chryseobacterium group</taxon>
        <taxon>Epilithonimonas</taxon>
    </lineage>
</organism>
<dbReference type="Proteomes" id="UP000658202">
    <property type="component" value="Unassembled WGS sequence"/>
</dbReference>
<evidence type="ECO:0000313" key="1">
    <source>
        <dbReference type="EMBL" id="GGG43489.1"/>
    </source>
</evidence>
<name>A0ABQ1WRQ9_9FLAO</name>
<keyword evidence="2" id="KW-1185">Reference proteome</keyword>
<dbReference type="EMBL" id="BMCW01000001">
    <property type="protein sequence ID" value="GGG43489.1"/>
    <property type="molecule type" value="Genomic_DNA"/>
</dbReference>
<accession>A0ABQ1WRQ9</accession>
<reference evidence="2" key="1">
    <citation type="journal article" date="2019" name="Int. J. Syst. Evol. Microbiol.">
        <title>The Global Catalogue of Microorganisms (GCM) 10K type strain sequencing project: providing services to taxonomists for standard genome sequencing and annotation.</title>
        <authorList>
            <consortium name="The Broad Institute Genomics Platform"/>
            <consortium name="The Broad Institute Genome Sequencing Center for Infectious Disease"/>
            <person name="Wu L."/>
            <person name="Ma J."/>
        </authorList>
    </citation>
    <scope>NUCLEOTIDE SEQUENCE [LARGE SCALE GENOMIC DNA]</scope>
    <source>
        <strain evidence="2">CCM 8490</strain>
    </source>
</reference>
<evidence type="ECO:0000313" key="2">
    <source>
        <dbReference type="Proteomes" id="UP000658202"/>
    </source>
</evidence>
<comment type="caution">
    <text evidence="1">The sequence shown here is derived from an EMBL/GenBank/DDBJ whole genome shotgun (WGS) entry which is preliminary data.</text>
</comment>
<gene>
    <name evidence="1" type="ORF">GCM10007332_01220</name>
</gene>